<dbReference type="Proteomes" id="UP000602395">
    <property type="component" value="Unassembled WGS sequence"/>
</dbReference>
<dbReference type="SUPFAM" id="SSF53335">
    <property type="entry name" value="S-adenosyl-L-methionine-dependent methyltransferases"/>
    <property type="match status" value="1"/>
</dbReference>
<organism evidence="4 5">
    <name type="scientific">Gordonia hankookensis</name>
    <dbReference type="NCBI Taxonomy" id="589403"/>
    <lineage>
        <taxon>Bacteria</taxon>
        <taxon>Bacillati</taxon>
        <taxon>Actinomycetota</taxon>
        <taxon>Actinomycetes</taxon>
        <taxon>Mycobacteriales</taxon>
        <taxon>Gordoniaceae</taxon>
        <taxon>Gordonia</taxon>
    </lineage>
</organism>
<keyword evidence="1 4" id="KW-0489">Methyltransferase</keyword>
<dbReference type="EC" id="2.1.1.171" evidence="4"/>
<evidence type="ECO:0000256" key="2">
    <source>
        <dbReference type="ARBA" id="ARBA00022679"/>
    </source>
</evidence>
<dbReference type="PANTHER" id="PTHR43542">
    <property type="entry name" value="METHYLTRANSFERASE"/>
    <property type="match status" value="1"/>
</dbReference>
<dbReference type="GO" id="GO:0052913">
    <property type="term" value="F:16S rRNA (guanine(966)-N(2))-methyltransferase activity"/>
    <property type="evidence" value="ECO:0007669"/>
    <property type="project" value="UniProtKB-EC"/>
</dbReference>
<sequence length="184" mass="19595">MTRIIAGDSRGRRLSVPDDGTRPTSDRVREAVFNMISARFDLAGTRVLDLYAGSGALAIEALSRGAEHATFVDSRRRATSVIRGNLATCGKTGSGVVVTRPVATFLATAPTGRFDLIFLDPPYDQANDEMTADLAALGAGWLADGGVVVVERSARAPVTEWPDGMSVLVEKTYGDTRVEVADHE</sequence>
<gene>
    <name evidence="4" type="primary">rsmD</name>
    <name evidence="4" type="ORF">IDF66_18890</name>
</gene>
<dbReference type="PROSITE" id="PS00092">
    <property type="entry name" value="N6_MTASE"/>
    <property type="match status" value="1"/>
</dbReference>
<evidence type="ECO:0000313" key="4">
    <source>
        <dbReference type="EMBL" id="MBD1321648.1"/>
    </source>
</evidence>
<reference evidence="4 5" key="1">
    <citation type="submission" date="2020-09" db="EMBL/GenBank/DDBJ databases">
        <title>Novel species in genus Gordonia.</title>
        <authorList>
            <person name="Zhang G."/>
        </authorList>
    </citation>
    <scope>NUCLEOTIDE SEQUENCE [LARGE SCALE GENOMIC DNA]</scope>
    <source>
        <strain evidence="4 5">ON-33</strain>
    </source>
</reference>
<dbReference type="PIRSF" id="PIRSF004553">
    <property type="entry name" value="CHP00095"/>
    <property type="match status" value="1"/>
</dbReference>
<dbReference type="InterPro" id="IPR002052">
    <property type="entry name" value="DNA_methylase_N6_adenine_CS"/>
</dbReference>
<dbReference type="RefSeq" id="WP_190268171.1">
    <property type="nucleotide sequence ID" value="NZ_BAABAD010000002.1"/>
</dbReference>
<accession>A0ABR7WFV4</accession>
<proteinExistence type="predicted"/>
<dbReference type="CDD" id="cd02440">
    <property type="entry name" value="AdoMet_MTases"/>
    <property type="match status" value="1"/>
</dbReference>
<feature type="region of interest" description="Disordered" evidence="3">
    <location>
        <begin position="1"/>
        <end position="23"/>
    </location>
</feature>
<dbReference type="PANTHER" id="PTHR43542:SF1">
    <property type="entry name" value="METHYLTRANSFERASE"/>
    <property type="match status" value="1"/>
</dbReference>
<dbReference type="InterPro" id="IPR004398">
    <property type="entry name" value="RNA_MeTrfase_RsmD"/>
</dbReference>
<feature type="compositionally biased region" description="Basic and acidic residues" evidence="3">
    <location>
        <begin position="9"/>
        <end position="23"/>
    </location>
</feature>
<protein>
    <submittedName>
        <fullName evidence="4">16S rRNA (Guanine(966)-N(2))-methyltransferase RsmD</fullName>
        <ecNumber evidence="4">2.1.1.171</ecNumber>
    </submittedName>
</protein>
<comment type="caution">
    <text evidence="4">The sequence shown here is derived from an EMBL/GenBank/DDBJ whole genome shotgun (WGS) entry which is preliminary data.</text>
</comment>
<dbReference type="Gene3D" id="3.40.50.150">
    <property type="entry name" value="Vaccinia Virus protein VP39"/>
    <property type="match status" value="1"/>
</dbReference>
<evidence type="ECO:0000313" key="5">
    <source>
        <dbReference type="Proteomes" id="UP000602395"/>
    </source>
</evidence>
<keyword evidence="2 4" id="KW-0808">Transferase</keyword>
<dbReference type="Pfam" id="PF03602">
    <property type="entry name" value="Cons_hypoth95"/>
    <property type="match status" value="1"/>
</dbReference>
<evidence type="ECO:0000256" key="1">
    <source>
        <dbReference type="ARBA" id="ARBA00022603"/>
    </source>
</evidence>
<name>A0ABR7WFV4_9ACTN</name>
<dbReference type="EMBL" id="JACWMS010000004">
    <property type="protein sequence ID" value="MBD1321648.1"/>
    <property type="molecule type" value="Genomic_DNA"/>
</dbReference>
<keyword evidence="5" id="KW-1185">Reference proteome</keyword>
<evidence type="ECO:0000256" key="3">
    <source>
        <dbReference type="SAM" id="MobiDB-lite"/>
    </source>
</evidence>
<dbReference type="InterPro" id="IPR029063">
    <property type="entry name" value="SAM-dependent_MTases_sf"/>
</dbReference>
<dbReference type="NCBIfam" id="TIGR00095">
    <property type="entry name" value="16S rRNA (guanine(966)-N(2))-methyltransferase RsmD"/>
    <property type="match status" value="1"/>
</dbReference>